<reference evidence="2" key="1">
    <citation type="journal article" date="2019" name="Int. J. Syst. Evol. Microbiol.">
        <title>The Global Catalogue of Microorganisms (GCM) 10K type strain sequencing project: providing services to taxonomists for standard genome sequencing and annotation.</title>
        <authorList>
            <consortium name="The Broad Institute Genomics Platform"/>
            <consortium name="The Broad Institute Genome Sequencing Center for Infectious Disease"/>
            <person name="Wu L."/>
            <person name="Ma J."/>
        </authorList>
    </citation>
    <scope>NUCLEOTIDE SEQUENCE [LARGE SCALE GENOMIC DNA]</scope>
    <source>
        <strain evidence="2">CGMCC 4.7455</strain>
    </source>
</reference>
<name>A0ABW4PM12_9ACTN</name>
<dbReference type="CDD" id="cd00377">
    <property type="entry name" value="ICL_PEPM"/>
    <property type="match status" value="1"/>
</dbReference>
<dbReference type="PANTHER" id="PTHR42905:SF16">
    <property type="entry name" value="CARBOXYPHOSPHONOENOLPYRUVATE PHOSPHONOMUTASE-LIKE PROTEIN (AFU_ORTHOLOGUE AFUA_5G07230)"/>
    <property type="match status" value="1"/>
</dbReference>
<dbReference type="SUPFAM" id="SSF51621">
    <property type="entry name" value="Phosphoenolpyruvate/pyruvate domain"/>
    <property type="match status" value="1"/>
</dbReference>
<dbReference type="RefSeq" id="WP_380899449.1">
    <property type="nucleotide sequence ID" value="NZ_JBHUFU010000006.1"/>
</dbReference>
<proteinExistence type="predicted"/>
<protein>
    <submittedName>
        <fullName evidence="1">Isocitrate lyase/phosphoenolpyruvate mutase family protein</fullName>
    </submittedName>
</protein>
<dbReference type="Pfam" id="PF13714">
    <property type="entry name" value="PEP_mutase"/>
    <property type="match status" value="1"/>
</dbReference>
<sequence>MTDGAAARAAAFRALHHGGGPLVLPNAWDAVSARAFAGAGFPALATSSSAVAAVLGYADGEDAPADEVFAAVARIVRSVDVPVTADVERGYGLAPEELVGRLLEAGAAGCNLEDSVPATRRLVDPDRQAEWLAEVCSEAGGNLLVNARIDTYVRGAGDPLAEAVERGRRYAAAGAGCLYPIFAPPEHLAVVAAETGLPVNALCVPDGPSPAALGALGAARVTFGGTLQARVAAGIAELAAGLRTG</sequence>
<comment type="caution">
    <text evidence="1">The sequence shown here is derived from an EMBL/GenBank/DDBJ whole genome shotgun (WGS) entry which is preliminary data.</text>
</comment>
<dbReference type="InterPro" id="IPR039556">
    <property type="entry name" value="ICL/PEPM"/>
</dbReference>
<dbReference type="GO" id="GO:0016829">
    <property type="term" value="F:lyase activity"/>
    <property type="evidence" value="ECO:0007669"/>
    <property type="project" value="UniProtKB-KW"/>
</dbReference>
<dbReference type="Proteomes" id="UP001597365">
    <property type="component" value="Unassembled WGS sequence"/>
</dbReference>
<evidence type="ECO:0000313" key="1">
    <source>
        <dbReference type="EMBL" id="MFD1830481.1"/>
    </source>
</evidence>
<dbReference type="Gene3D" id="3.20.20.60">
    <property type="entry name" value="Phosphoenolpyruvate-binding domains"/>
    <property type="match status" value="1"/>
</dbReference>
<organism evidence="1 2">
    <name type="scientific">Streptomyces desertarenae</name>
    <dbReference type="NCBI Taxonomy" id="2666184"/>
    <lineage>
        <taxon>Bacteria</taxon>
        <taxon>Bacillati</taxon>
        <taxon>Actinomycetota</taxon>
        <taxon>Actinomycetes</taxon>
        <taxon>Kitasatosporales</taxon>
        <taxon>Streptomycetaceae</taxon>
        <taxon>Streptomyces</taxon>
    </lineage>
</organism>
<evidence type="ECO:0000313" key="2">
    <source>
        <dbReference type="Proteomes" id="UP001597365"/>
    </source>
</evidence>
<dbReference type="PANTHER" id="PTHR42905">
    <property type="entry name" value="PHOSPHOENOLPYRUVATE CARBOXYLASE"/>
    <property type="match status" value="1"/>
</dbReference>
<dbReference type="InterPro" id="IPR015813">
    <property type="entry name" value="Pyrv/PenolPyrv_kinase-like_dom"/>
</dbReference>
<keyword evidence="1" id="KW-0456">Lyase</keyword>
<keyword evidence="2" id="KW-1185">Reference proteome</keyword>
<dbReference type="InterPro" id="IPR040442">
    <property type="entry name" value="Pyrv_kinase-like_dom_sf"/>
</dbReference>
<gene>
    <name evidence="1" type="ORF">ACFSJS_12495</name>
</gene>
<accession>A0ABW4PM12</accession>
<dbReference type="EMBL" id="JBHUFU010000006">
    <property type="protein sequence ID" value="MFD1830481.1"/>
    <property type="molecule type" value="Genomic_DNA"/>
</dbReference>